<protein>
    <recommendedName>
        <fullName evidence="5">DUF5666 domain-containing protein</fullName>
    </recommendedName>
</protein>
<dbReference type="PROSITE" id="PS51257">
    <property type="entry name" value="PROKAR_LIPOPROTEIN"/>
    <property type="match status" value="1"/>
</dbReference>
<dbReference type="EMBL" id="BOPF01000006">
    <property type="protein sequence ID" value="GIJ44994.1"/>
    <property type="molecule type" value="Genomic_DNA"/>
</dbReference>
<dbReference type="RefSeq" id="WP_203898559.1">
    <property type="nucleotide sequence ID" value="NZ_BOPF01000006.1"/>
</dbReference>
<feature type="chain" id="PRO_5035191639" description="DUF5666 domain-containing protein" evidence="2">
    <location>
        <begin position="26"/>
        <end position="188"/>
    </location>
</feature>
<feature type="compositionally biased region" description="Low complexity" evidence="1">
    <location>
        <begin position="65"/>
        <end position="76"/>
    </location>
</feature>
<accession>A0A8J4DNZ8</accession>
<reference evidence="3" key="1">
    <citation type="submission" date="2021-01" db="EMBL/GenBank/DDBJ databases">
        <title>Whole genome shotgun sequence of Virgisporangium aliadipatigenens NBRC 105644.</title>
        <authorList>
            <person name="Komaki H."/>
            <person name="Tamura T."/>
        </authorList>
    </citation>
    <scope>NUCLEOTIDE SEQUENCE</scope>
    <source>
        <strain evidence="3">NBRC 105644</strain>
    </source>
</reference>
<evidence type="ECO:0000313" key="3">
    <source>
        <dbReference type="EMBL" id="GIJ44994.1"/>
    </source>
</evidence>
<keyword evidence="2" id="KW-0732">Signal</keyword>
<keyword evidence="4" id="KW-1185">Reference proteome</keyword>
<evidence type="ECO:0000256" key="1">
    <source>
        <dbReference type="SAM" id="MobiDB-lite"/>
    </source>
</evidence>
<evidence type="ECO:0000313" key="4">
    <source>
        <dbReference type="Proteomes" id="UP000619260"/>
    </source>
</evidence>
<evidence type="ECO:0000256" key="2">
    <source>
        <dbReference type="SAM" id="SignalP"/>
    </source>
</evidence>
<comment type="caution">
    <text evidence="3">The sequence shown here is derived from an EMBL/GenBank/DDBJ whole genome shotgun (WGS) entry which is preliminary data.</text>
</comment>
<dbReference type="Proteomes" id="UP000619260">
    <property type="component" value="Unassembled WGS sequence"/>
</dbReference>
<gene>
    <name evidence="3" type="ORF">Val02_18800</name>
</gene>
<organism evidence="3 4">
    <name type="scientific">Virgisporangium aliadipatigenens</name>
    <dbReference type="NCBI Taxonomy" id="741659"/>
    <lineage>
        <taxon>Bacteria</taxon>
        <taxon>Bacillati</taxon>
        <taxon>Actinomycetota</taxon>
        <taxon>Actinomycetes</taxon>
        <taxon>Micromonosporales</taxon>
        <taxon>Micromonosporaceae</taxon>
        <taxon>Virgisporangium</taxon>
    </lineage>
</organism>
<feature type="signal peptide" evidence="2">
    <location>
        <begin position="1"/>
        <end position="25"/>
    </location>
</feature>
<feature type="region of interest" description="Disordered" evidence="1">
    <location>
        <begin position="65"/>
        <end position="86"/>
    </location>
</feature>
<proteinExistence type="predicted"/>
<sequence>MRRLYTVTAIAVTTLGLLLGGCAGTDEPAGTGSTDTSVEVDDALSVEAQALVALGYDDADVATVPMADPAPSASASAKDRGARRGRHAGRVMLRRNTLHGEAVVETKDGPRTVVVQRGAVTAVNGETLTVTSTDGFVLTWTFGADTKIVKERAQVAKDQIKAGDQVGVAGVKEGDKNVARLVVVPKPK</sequence>
<name>A0A8J4DNZ8_9ACTN</name>
<evidence type="ECO:0008006" key="5">
    <source>
        <dbReference type="Google" id="ProtNLM"/>
    </source>
</evidence>
<dbReference type="AlphaFoldDB" id="A0A8J4DNZ8"/>